<name>A0A380BRN0_9GAMM</name>
<proteinExistence type="predicted"/>
<dbReference type="EMBL" id="UGYO01000002">
    <property type="protein sequence ID" value="SUJ05921.1"/>
    <property type="molecule type" value="Genomic_DNA"/>
</dbReference>
<dbReference type="Proteomes" id="UP000254069">
    <property type="component" value="Unassembled WGS sequence"/>
</dbReference>
<protein>
    <submittedName>
        <fullName evidence="1">Uncharacterized protein</fullName>
    </submittedName>
</protein>
<accession>A0A380BRN0</accession>
<evidence type="ECO:0000313" key="2">
    <source>
        <dbReference type="Proteomes" id="UP000254069"/>
    </source>
</evidence>
<organism evidence="1 2">
    <name type="scientific">Shewanella algae</name>
    <dbReference type="NCBI Taxonomy" id="38313"/>
    <lineage>
        <taxon>Bacteria</taxon>
        <taxon>Pseudomonadati</taxon>
        <taxon>Pseudomonadota</taxon>
        <taxon>Gammaproteobacteria</taxon>
        <taxon>Alteromonadales</taxon>
        <taxon>Shewanellaceae</taxon>
        <taxon>Shewanella</taxon>
    </lineage>
</organism>
<evidence type="ECO:0000313" key="1">
    <source>
        <dbReference type="EMBL" id="SUJ05921.1"/>
    </source>
</evidence>
<dbReference type="AlphaFoldDB" id="A0A380BRN0"/>
<gene>
    <name evidence="1" type="ORF">NCTC10738_03837</name>
</gene>
<sequence>MSVLRLSYTRLEYNKARYSDRALIARVEITLQTEAETGS</sequence>
<reference evidence="1 2" key="1">
    <citation type="submission" date="2018-06" db="EMBL/GenBank/DDBJ databases">
        <authorList>
            <consortium name="Pathogen Informatics"/>
            <person name="Doyle S."/>
        </authorList>
    </citation>
    <scope>NUCLEOTIDE SEQUENCE [LARGE SCALE GENOMIC DNA]</scope>
    <source>
        <strain evidence="1 2">NCTC10738</strain>
    </source>
</reference>
<keyword evidence="2" id="KW-1185">Reference proteome</keyword>